<dbReference type="InterPro" id="IPR001466">
    <property type="entry name" value="Beta-lactam-related"/>
</dbReference>
<keyword evidence="1" id="KW-0732">Signal</keyword>
<dbReference type="Gene3D" id="3.40.710.10">
    <property type="entry name" value="DD-peptidase/beta-lactamase superfamily"/>
    <property type="match status" value="1"/>
</dbReference>
<keyword evidence="4" id="KW-1185">Reference proteome</keyword>
<sequence>MNTRTRSSLIAATLVLGLVAAPAVPAFAHSHAPAATAAAKKPLSKDDAKALADAIADPRDAGATAALLRVTDKDGSTWNGATGVHDLTSNRAADSEARFRAGSVTKVFTAAVVLQLASEHKVDLDRPIRAYLPELIPATYGTVTVRQLLNHTHGMASPDFPGTTVEEWYANRLHVFNPEAMVKSALTKDPEFAPGTQQHYTNIGYTLAGLLIQKVTGDTYEHQVARRIINPLHLRSTSFPGTDPRIHGPHNIGYQSFVRADGTTELRDVSVWSATDGWAAGDLISSTADLTRFVRALFSGQVVRGPLLKEMFTLPKLDVGTASYSVGLTSWKFGTQQVWGKTGGRWGYNAGIAATPDLSRIAVYSINSTDAKAADRTPLIPRIAAAAFPTPPVTPPAAPPVG</sequence>
<protein>
    <submittedName>
        <fullName evidence="3">Beta-lactamase family protein</fullName>
    </submittedName>
</protein>
<dbReference type="Proteomes" id="UP000664167">
    <property type="component" value="Unassembled WGS sequence"/>
</dbReference>
<proteinExistence type="predicted"/>
<dbReference type="RefSeq" id="WP_206965454.1">
    <property type="nucleotide sequence ID" value="NZ_BAAAJJ010000011.1"/>
</dbReference>
<gene>
    <name evidence="3" type="ORF">J0695_25010</name>
</gene>
<dbReference type="AlphaFoldDB" id="A0A939JK84"/>
<feature type="domain" description="Beta-lactamase-related" evidence="2">
    <location>
        <begin position="58"/>
        <end position="379"/>
    </location>
</feature>
<dbReference type="Pfam" id="PF00144">
    <property type="entry name" value="Beta-lactamase"/>
    <property type="match status" value="1"/>
</dbReference>
<dbReference type="PANTHER" id="PTHR46825:SF7">
    <property type="entry name" value="D-ALANYL-D-ALANINE CARBOXYPEPTIDASE"/>
    <property type="match status" value="1"/>
</dbReference>
<reference evidence="3" key="1">
    <citation type="submission" date="2021-03" db="EMBL/GenBank/DDBJ databases">
        <title>Streptomyces poriferae sp. nov., a novel marine sponge-derived Actinobacteria species with anti-MRSA activity.</title>
        <authorList>
            <person name="Sandoval-Powers M."/>
            <person name="Kralova S."/>
            <person name="Nguyen G.-S."/>
            <person name="Fawwal D."/>
            <person name="Degnes K."/>
            <person name="Klinkenberg G."/>
            <person name="Sletta H."/>
            <person name="Wentzel A."/>
            <person name="Liles M.R."/>
        </authorList>
    </citation>
    <scope>NUCLEOTIDE SEQUENCE</scope>
    <source>
        <strain evidence="3">DSM 41794</strain>
    </source>
</reference>
<accession>A0A939JK84</accession>
<dbReference type="SUPFAM" id="SSF56601">
    <property type="entry name" value="beta-lactamase/transpeptidase-like"/>
    <property type="match status" value="1"/>
</dbReference>
<evidence type="ECO:0000313" key="3">
    <source>
        <dbReference type="EMBL" id="MBO0515030.1"/>
    </source>
</evidence>
<comment type="caution">
    <text evidence="3">The sequence shown here is derived from an EMBL/GenBank/DDBJ whole genome shotgun (WGS) entry which is preliminary data.</text>
</comment>
<evidence type="ECO:0000313" key="4">
    <source>
        <dbReference type="Proteomes" id="UP000664167"/>
    </source>
</evidence>
<feature type="signal peptide" evidence="1">
    <location>
        <begin position="1"/>
        <end position="28"/>
    </location>
</feature>
<organism evidence="3 4">
    <name type="scientific">Streptomyces beijiangensis</name>
    <dbReference type="NCBI Taxonomy" id="163361"/>
    <lineage>
        <taxon>Bacteria</taxon>
        <taxon>Bacillati</taxon>
        <taxon>Actinomycetota</taxon>
        <taxon>Actinomycetes</taxon>
        <taxon>Kitasatosporales</taxon>
        <taxon>Streptomycetaceae</taxon>
        <taxon>Streptomyces</taxon>
    </lineage>
</organism>
<evidence type="ECO:0000259" key="2">
    <source>
        <dbReference type="Pfam" id="PF00144"/>
    </source>
</evidence>
<evidence type="ECO:0000256" key="1">
    <source>
        <dbReference type="SAM" id="SignalP"/>
    </source>
</evidence>
<name>A0A939JK84_9ACTN</name>
<dbReference type="InterPro" id="IPR012338">
    <property type="entry name" value="Beta-lactam/transpept-like"/>
</dbReference>
<feature type="chain" id="PRO_5036748402" evidence="1">
    <location>
        <begin position="29"/>
        <end position="402"/>
    </location>
</feature>
<dbReference type="InterPro" id="IPR050491">
    <property type="entry name" value="AmpC-like"/>
</dbReference>
<dbReference type="PANTHER" id="PTHR46825">
    <property type="entry name" value="D-ALANYL-D-ALANINE-CARBOXYPEPTIDASE/ENDOPEPTIDASE AMPH"/>
    <property type="match status" value="1"/>
</dbReference>
<dbReference type="EMBL" id="JAFLRJ010000251">
    <property type="protein sequence ID" value="MBO0515030.1"/>
    <property type="molecule type" value="Genomic_DNA"/>
</dbReference>